<keyword evidence="2" id="KW-0804">Transcription</keyword>
<name>A0A3B0RN26_9ZZZZ</name>
<keyword evidence="1" id="KW-0805">Transcription regulation</keyword>
<proteinExistence type="predicted"/>
<evidence type="ECO:0000256" key="2">
    <source>
        <dbReference type="ARBA" id="ARBA00023163"/>
    </source>
</evidence>
<evidence type="ECO:0000313" key="4">
    <source>
        <dbReference type="EMBL" id="VAV89608.1"/>
    </source>
</evidence>
<sequence length="143" mass="15720">MRQVMDGDDLTRVTRRIAHEIVERNHGLEGTVLLGIPTRGRPFAERLATALGEIEDKAVIAGSLDIGMYRDDIDTRPRTRIGPTDIPEDLDGKTVVLADDVLFTGRTIRAALDALADLGRPSAVQLAVIVDRGHRELPIRADY</sequence>
<protein>
    <submittedName>
        <fullName evidence="4">Pyrimidine operon regulatory protein PyrR</fullName>
    </submittedName>
</protein>
<dbReference type="PANTHER" id="PTHR11608">
    <property type="entry name" value="BIFUNCTIONAL PROTEIN PYRR"/>
    <property type="match status" value="1"/>
</dbReference>
<gene>
    <name evidence="4" type="ORF">MNBD_ACTINO01-1176</name>
</gene>
<dbReference type="AlphaFoldDB" id="A0A3B0RN26"/>
<feature type="domain" description="Phosphoribosyltransferase" evidence="3">
    <location>
        <begin position="10"/>
        <end position="142"/>
    </location>
</feature>
<evidence type="ECO:0000259" key="3">
    <source>
        <dbReference type="Pfam" id="PF00156"/>
    </source>
</evidence>
<evidence type="ECO:0000256" key="1">
    <source>
        <dbReference type="ARBA" id="ARBA00023015"/>
    </source>
</evidence>
<reference evidence="4" key="1">
    <citation type="submission" date="2018-06" db="EMBL/GenBank/DDBJ databases">
        <authorList>
            <person name="Zhirakovskaya E."/>
        </authorList>
    </citation>
    <scope>NUCLEOTIDE SEQUENCE</scope>
</reference>
<dbReference type="SUPFAM" id="SSF53271">
    <property type="entry name" value="PRTase-like"/>
    <property type="match status" value="1"/>
</dbReference>
<dbReference type="InterPro" id="IPR029057">
    <property type="entry name" value="PRTase-like"/>
</dbReference>
<organism evidence="4">
    <name type="scientific">hydrothermal vent metagenome</name>
    <dbReference type="NCBI Taxonomy" id="652676"/>
    <lineage>
        <taxon>unclassified sequences</taxon>
        <taxon>metagenomes</taxon>
        <taxon>ecological metagenomes</taxon>
    </lineage>
</organism>
<dbReference type="Pfam" id="PF00156">
    <property type="entry name" value="Pribosyltran"/>
    <property type="match status" value="1"/>
</dbReference>
<dbReference type="FunFam" id="3.40.50.2020:FF:000020">
    <property type="entry name" value="Bifunctional protein PyrR"/>
    <property type="match status" value="1"/>
</dbReference>
<dbReference type="PANTHER" id="PTHR11608:SF0">
    <property type="entry name" value="BIFUNCTIONAL PROTEIN PYRR"/>
    <property type="match status" value="1"/>
</dbReference>
<dbReference type="CDD" id="cd06223">
    <property type="entry name" value="PRTases_typeI"/>
    <property type="match status" value="1"/>
</dbReference>
<dbReference type="Gene3D" id="3.40.50.2020">
    <property type="match status" value="1"/>
</dbReference>
<feature type="non-terminal residue" evidence="4">
    <location>
        <position position="143"/>
    </location>
</feature>
<dbReference type="InterPro" id="IPR050137">
    <property type="entry name" value="PyrR_bifunctional"/>
</dbReference>
<dbReference type="EMBL" id="UOEI01000020">
    <property type="protein sequence ID" value="VAV89608.1"/>
    <property type="molecule type" value="Genomic_DNA"/>
</dbReference>
<dbReference type="InterPro" id="IPR000836">
    <property type="entry name" value="PRTase_dom"/>
</dbReference>
<dbReference type="NCBIfam" id="NF003549">
    <property type="entry name" value="PRK05205.1-5"/>
    <property type="match status" value="1"/>
</dbReference>
<accession>A0A3B0RN26</accession>